<dbReference type="RefSeq" id="WP_252766961.1">
    <property type="nucleotide sequence ID" value="NZ_CP097119.1"/>
</dbReference>
<gene>
    <name evidence="1" type="ORF">M3M40_00975</name>
</gene>
<dbReference type="EMBL" id="CP097119">
    <property type="protein sequence ID" value="USS89411.1"/>
    <property type="molecule type" value="Genomic_DNA"/>
</dbReference>
<protein>
    <submittedName>
        <fullName evidence="1">Uncharacterized protein</fullName>
    </submittedName>
</protein>
<sequence length="129" mass="15069">MDVAGNCKIIFVTALHTNLLQAQQKSIMDANRRIERLQFPISVTHVIERQIQQAIRHQQPTLTARSVPDPRLQHQIGLIKKETRANFVSAFQQLYQRTLPVNGLAMLTGFLFKRSQVRKKFFFSRQRRL</sequence>
<accession>A0A9Q8ZVR7</accession>
<evidence type="ECO:0000313" key="2">
    <source>
        <dbReference type="Proteomes" id="UP001055911"/>
    </source>
</evidence>
<name>A0A9Q8ZVR7_9LACO</name>
<dbReference type="Proteomes" id="UP001055911">
    <property type="component" value="Chromosome"/>
</dbReference>
<proteinExistence type="predicted"/>
<reference evidence="1" key="1">
    <citation type="submission" date="2022-05" db="EMBL/GenBank/DDBJ databases">
        <authorList>
            <person name="Oliphant S.A."/>
            <person name="Watson-Haigh N.S."/>
            <person name="Sumby K.M."/>
            <person name="Gardner J.M."/>
            <person name="Jiranek V."/>
        </authorList>
    </citation>
    <scope>NUCLEOTIDE SEQUENCE</scope>
    <source>
        <strain evidence="1">KI4_B1</strain>
    </source>
</reference>
<organism evidence="1 2">
    <name type="scientific">Fructilactobacillus cliffordii</name>
    <dbReference type="NCBI Taxonomy" id="2940299"/>
    <lineage>
        <taxon>Bacteria</taxon>
        <taxon>Bacillati</taxon>
        <taxon>Bacillota</taxon>
        <taxon>Bacilli</taxon>
        <taxon>Lactobacillales</taxon>
        <taxon>Lactobacillaceae</taxon>
        <taxon>Fructilactobacillus</taxon>
    </lineage>
</organism>
<keyword evidence="2" id="KW-1185">Reference proteome</keyword>
<dbReference type="AlphaFoldDB" id="A0A9Q8ZVR7"/>
<evidence type="ECO:0000313" key="1">
    <source>
        <dbReference type="EMBL" id="USS89411.1"/>
    </source>
</evidence>